<reference evidence="6" key="4">
    <citation type="journal article" date="2018" name="Nat. Plants">
        <title>Whole-genome landscape of Medicago truncatula symbiotic genes.</title>
        <authorList>
            <person name="Pecrix Y."/>
            <person name="Staton S.E."/>
            <person name="Sallet E."/>
            <person name="Lelandais-Briere C."/>
            <person name="Moreau S."/>
            <person name="Carrere S."/>
            <person name="Blein T."/>
            <person name="Jardinaud M.F."/>
            <person name="Latrasse D."/>
            <person name="Zouine M."/>
            <person name="Zahm M."/>
            <person name="Kreplak J."/>
            <person name="Mayjonade B."/>
            <person name="Satge C."/>
            <person name="Perez M."/>
            <person name="Cauet S."/>
            <person name="Marande W."/>
            <person name="Chantry-Darmon C."/>
            <person name="Lopez-Roques C."/>
            <person name="Bouchez O."/>
            <person name="Berard A."/>
            <person name="Debelle F."/>
            <person name="Munos S."/>
            <person name="Bendahmane A."/>
            <person name="Berges H."/>
            <person name="Niebel A."/>
            <person name="Buitink J."/>
            <person name="Frugier F."/>
            <person name="Benhamed M."/>
            <person name="Crespi M."/>
            <person name="Gouzy J."/>
            <person name="Gamas P."/>
        </authorList>
    </citation>
    <scope>NUCLEOTIDE SEQUENCE [LARGE SCALE GENOMIC DNA]</scope>
    <source>
        <strain evidence="6">cv. Jemalong A17</strain>
    </source>
</reference>
<dbReference type="SMART" id="SM00256">
    <property type="entry name" value="FBOX"/>
    <property type="match status" value="1"/>
</dbReference>
<dbReference type="CDD" id="cd22160">
    <property type="entry name" value="F-box_AtFBL13-like"/>
    <property type="match status" value="1"/>
</dbReference>
<dbReference type="Pfam" id="PF00646">
    <property type="entry name" value="F-box"/>
    <property type="match status" value="1"/>
</dbReference>
<dbReference type="Proteomes" id="UP000265566">
    <property type="component" value="Chromosome 7"/>
</dbReference>
<evidence type="ECO:0000313" key="4">
    <source>
        <dbReference type="EnsemblPlants" id="KEH21871"/>
    </source>
</evidence>
<dbReference type="AlphaFoldDB" id="A0A072TXJ6"/>
<keyword evidence="5" id="KW-1185">Reference proteome</keyword>
<name>A0A072TXJ6_MEDTR</name>
<protein>
    <submittedName>
        <fullName evidence="2">Cytochrome C biogenesis protein ccsA</fullName>
    </submittedName>
    <submittedName>
        <fullName evidence="3">Putative F-box domain, leucine-rich repeat domain, L domain-containing protein</fullName>
    </submittedName>
</protein>
<evidence type="ECO:0000259" key="1">
    <source>
        <dbReference type="PROSITE" id="PS50181"/>
    </source>
</evidence>
<dbReference type="EnsemblPlants" id="KEH21871">
    <property type="protein sequence ID" value="KEH21871"/>
    <property type="gene ID" value="MTR_7g021630"/>
</dbReference>
<evidence type="ECO:0000313" key="6">
    <source>
        <dbReference type="Proteomes" id="UP000265566"/>
    </source>
</evidence>
<dbReference type="InterPro" id="IPR053781">
    <property type="entry name" value="F-box_AtFBL13-like"/>
</dbReference>
<evidence type="ECO:0000313" key="5">
    <source>
        <dbReference type="Proteomes" id="UP000002051"/>
    </source>
</evidence>
<dbReference type="Gene3D" id="1.20.1280.50">
    <property type="match status" value="1"/>
</dbReference>
<dbReference type="PANTHER" id="PTHR32212:SF269">
    <property type="entry name" value="F-BOX_RNI_FBD-LIKE DOMAIN PROTEIN"/>
    <property type="match status" value="1"/>
</dbReference>
<feature type="domain" description="F-box" evidence="1">
    <location>
        <begin position="16"/>
        <end position="52"/>
    </location>
</feature>
<accession>A0A072TXJ6</accession>
<dbReference type="PANTHER" id="PTHR32212">
    <property type="entry name" value="CYCLIN-LIKE F-BOX"/>
    <property type="match status" value="1"/>
</dbReference>
<evidence type="ECO:0000313" key="2">
    <source>
        <dbReference type="EMBL" id="KEH21871.1"/>
    </source>
</evidence>
<dbReference type="ExpressionAtlas" id="A0A072TXJ6">
    <property type="expression patterns" value="differential"/>
</dbReference>
<dbReference type="InterPro" id="IPR036047">
    <property type="entry name" value="F-box-like_dom_sf"/>
</dbReference>
<reference evidence="2 5" key="2">
    <citation type="journal article" date="2014" name="BMC Genomics">
        <title>An improved genome release (version Mt4.0) for the model legume Medicago truncatula.</title>
        <authorList>
            <person name="Tang H."/>
            <person name="Krishnakumar V."/>
            <person name="Bidwell S."/>
            <person name="Rosen B."/>
            <person name="Chan A."/>
            <person name="Zhou S."/>
            <person name="Gentzbittel L."/>
            <person name="Childs K.L."/>
            <person name="Yandell M."/>
            <person name="Gundlach H."/>
            <person name="Mayer K.F."/>
            <person name="Schwartz D.C."/>
            <person name="Town C.D."/>
        </authorList>
    </citation>
    <scope>GENOME REANNOTATION</scope>
    <source>
        <strain evidence="2">A17</strain>
        <strain evidence="4 5">cv. Jemalong A17</strain>
    </source>
</reference>
<dbReference type="Gramene" id="rna38799">
    <property type="protein sequence ID" value="RHN44655.1"/>
    <property type="gene ID" value="gene38799"/>
</dbReference>
<dbReference type="PROSITE" id="PS50181">
    <property type="entry name" value="FBOX"/>
    <property type="match status" value="1"/>
</dbReference>
<dbReference type="Proteomes" id="UP000002051">
    <property type="component" value="Unassembled WGS sequence"/>
</dbReference>
<evidence type="ECO:0000313" key="3">
    <source>
        <dbReference type="EMBL" id="RHN44655.1"/>
    </source>
</evidence>
<organism evidence="2 5">
    <name type="scientific">Medicago truncatula</name>
    <name type="common">Barrel medic</name>
    <name type="synonym">Medicago tribuloides</name>
    <dbReference type="NCBI Taxonomy" id="3880"/>
    <lineage>
        <taxon>Eukaryota</taxon>
        <taxon>Viridiplantae</taxon>
        <taxon>Streptophyta</taxon>
        <taxon>Embryophyta</taxon>
        <taxon>Tracheophyta</taxon>
        <taxon>Spermatophyta</taxon>
        <taxon>Magnoliopsida</taxon>
        <taxon>eudicotyledons</taxon>
        <taxon>Gunneridae</taxon>
        <taxon>Pentapetalae</taxon>
        <taxon>rosids</taxon>
        <taxon>fabids</taxon>
        <taxon>Fabales</taxon>
        <taxon>Fabaceae</taxon>
        <taxon>Papilionoideae</taxon>
        <taxon>50 kb inversion clade</taxon>
        <taxon>NPAAA clade</taxon>
        <taxon>Hologalegina</taxon>
        <taxon>IRL clade</taxon>
        <taxon>Trifolieae</taxon>
        <taxon>Medicago</taxon>
    </lineage>
</organism>
<reference evidence="2 5" key="1">
    <citation type="journal article" date="2011" name="Nature">
        <title>The Medicago genome provides insight into the evolution of rhizobial symbioses.</title>
        <authorList>
            <person name="Young N.D."/>
            <person name="Debelle F."/>
            <person name="Oldroyd G.E."/>
            <person name="Geurts R."/>
            <person name="Cannon S.B."/>
            <person name="Udvardi M.K."/>
            <person name="Benedito V.A."/>
            <person name="Mayer K.F."/>
            <person name="Gouzy J."/>
            <person name="Schoof H."/>
            <person name="Van de Peer Y."/>
            <person name="Proost S."/>
            <person name="Cook D.R."/>
            <person name="Meyers B.C."/>
            <person name="Spannagl M."/>
            <person name="Cheung F."/>
            <person name="De Mita S."/>
            <person name="Krishnakumar V."/>
            <person name="Gundlach H."/>
            <person name="Zhou S."/>
            <person name="Mudge J."/>
            <person name="Bharti A.K."/>
            <person name="Murray J.D."/>
            <person name="Naoumkina M.A."/>
            <person name="Rosen B."/>
            <person name="Silverstein K.A."/>
            <person name="Tang H."/>
            <person name="Rombauts S."/>
            <person name="Zhao P.X."/>
            <person name="Zhou P."/>
            <person name="Barbe V."/>
            <person name="Bardou P."/>
            <person name="Bechner M."/>
            <person name="Bellec A."/>
            <person name="Berger A."/>
            <person name="Berges H."/>
            <person name="Bidwell S."/>
            <person name="Bisseling T."/>
            <person name="Choisne N."/>
            <person name="Couloux A."/>
            <person name="Denny R."/>
            <person name="Deshpande S."/>
            <person name="Dai X."/>
            <person name="Doyle J.J."/>
            <person name="Dudez A.M."/>
            <person name="Farmer A.D."/>
            <person name="Fouteau S."/>
            <person name="Franken C."/>
            <person name="Gibelin C."/>
            <person name="Gish J."/>
            <person name="Goldstein S."/>
            <person name="Gonzalez A.J."/>
            <person name="Green P.J."/>
            <person name="Hallab A."/>
            <person name="Hartog M."/>
            <person name="Hua A."/>
            <person name="Humphray S.J."/>
            <person name="Jeong D.H."/>
            <person name="Jing Y."/>
            <person name="Jocker A."/>
            <person name="Kenton S.M."/>
            <person name="Kim D.J."/>
            <person name="Klee K."/>
            <person name="Lai H."/>
            <person name="Lang C."/>
            <person name="Lin S."/>
            <person name="Macmil S.L."/>
            <person name="Magdelenat G."/>
            <person name="Matthews L."/>
            <person name="McCorrison J."/>
            <person name="Monaghan E.L."/>
            <person name="Mun J.H."/>
            <person name="Najar F.Z."/>
            <person name="Nicholson C."/>
            <person name="Noirot C."/>
            <person name="O'Bleness M."/>
            <person name="Paule C.R."/>
            <person name="Poulain J."/>
            <person name="Prion F."/>
            <person name="Qin B."/>
            <person name="Qu C."/>
            <person name="Retzel E.F."/>
            <person name="Riddle C."/>
            <person name="Sallet E."/>
            <person name="Samain S."/>
            <person name="Samson N."/>
            <person name="Sanders I."/>
            <person name="Saurat O."/>
            <person name="Scarpelli C."/>
            <person name="Schiex T."/>
            <person name="Segurens B."/>
            <person name="Severin A.J."/>
            <person name="Sherrier D.J."/>
            <person name="Shi R."/>
            <person name="Sims S."/>
            <person name="Singer S.R."/>
            <person name="Sinharoy S."/>
            <person name="Sterck L."/>
            <person name="Viollet A."/>
            <person name="Wang B.B."/>
            <person name="Wang K."/>
            <person name="Wang M."/>
            <person name="Wang X."/>
            <person name="Warfsmann J."/>
            <person name="Weissenbach J."/>
            <person name="White D.D."/>
            <person name="White J.D."/>
            <person name="Wiley G.B."/>
            <person name="Wincker P."/>
            <person name="Xing Y."/>
            <person name="Yang L."/>
            <person name="Yao Z."/>
            <person name="Ying F."/>
            <person name="Zhai J."/>
            <person name="Zhou L."/>
            <person name="Zuber A."/>
            <person name="Denarie J."/>
            <person name="Dixon R.A."/>
            <person name="May G.D."/>
            <person name="Schwartz D.C."/>
            <person name="Rogers J."/>
            <person name="Quetier F."/>
            <person name="Town C.D."/>
            <person name="Roe B.A."/>
        </authorList>
    </citation>
    <scope>NUCLEOTIDE SEQUENCE [LARGE SCALE GENOMIC DNA]</scope>
    <source>
        <strain evidence="2">A17</strain>
        <strain evidence="4 5">cv. Jemalong A17</strain>
    </source>
</reference>
<reference evidence="4" key="3">
    <citation type="submission" date="2015-04" db="UniProtKB">
        <authorList>
            <consortium name="EnsemblPlants"/>
        </authorList>
    </citation>
    <scope>IDENTIFICATION</scope>
    <source>
        <strain evidence="4">cv. Jemalong A17</strain>
    </source>
</reference>
<dbReference type="EMBL" id="PSQE01000007">
    <property type="protein sequence ID" value="RHN44655.1"/>
    <property type="molecule type" value="Genomic_DNA"/>
</dbReference>
<gene>
    <name evidence="4" type="primary">11438281</name>
    <name evidence="2" type="ordered locus">MTR_7g021630</name>
    <name evidence="3" type="ORF">MtrunA17_Chr7g0221741</name>
</gene>
<dbReference type="EMBL" id="CM001223">
    <property type="protein sequence ID" value="KEH21871.1"/>
    <property type="molecule type" value="Genomic_DNA"/>
</dbReference>
<dbReference type="OrthoDB" id="1848700at2759"/>
<dbReference type="SUPFAM" id="SSF52047">
    <property type="entry name" value="RNI-like"/>
    <property type="match status" value="1"/>
</dbReference>
<dbReference type="SUPFAM" id="SSF81383">
    <property type="entry name" value="F-box domain"/>
    <property type="match status" value="1"/>
</dbReference>
<reference evidence="3" key="5">
    <citation type="journal article" date="2018" name="Nat. Plants">
        <title>Whole-genome landscape of Medicago truncatula symbiotic genes.</title>
        <authorList>
            <person name="Pecrix Y."/>
            <person name="Gamas P."/>
            <person name="Carrere S."/>
        </authorList>
    </citation>
    <scope>NUCLEOTIDE SEQUENCE</scope>
    <source>
        <tissue evidence="3">Leaves</tissue>
    </source>
</reference>
<dbReference type="STRING" id="3880.A0A072TXJ6"/>
<dbReference type="InterPro" id="IPR001810">
    <property type="entry name" value="F-box_dom"/>
</dbReference>
<proteinExistence type="predicted"/>
<sequence>MKPGRKKYNDDVKEDEDRLSDLPDCVILHILSFLDTIDAVQTCILSKRWNNLWKYLPTLILSSSNKFVSRILSLRNASTPLRALHFQRHGTMYPRLLQRMIKYAVSHHVQELSINLSSDIQHFPTCLFSCHTLTSLKLVINHPTLYAGTLFPSSLNLPALATLFLESFTFPVDDDGHTEPFSAFSSLNSLIIRGCKVLDEQNLWILSATLANLTLDTGWAYNYGKIELSTPSLCTFVFVCIGGFPALKLHGIESNLSSVKHVKIDVSIASRSIDVDISLVLLNWLVELANIKSLTINHNALEVLSKVPDLLKVEFHSLCSLKSLRVKTRTPSCIPNGTFDFLLQNSPSTKVEIIDPFRSRN</sequence>